<dbReference type="Proteomes" id="UP000283841">
    <property type="component" value="Unassembled WGS sequence"/>
</dbReference>
<dbReference type="STRING" id="264951.A0A443I7H1"/>
<organism evidence="1 2">
    <name type="scientific">Byssochlamys spectabilis</name>
    <name type="common">Paecilomyces variotii</name>
    <dbReference type="NCBI Taxonomy" id="264951"/>
    <lineage>
        <taxon>Eukaryota</taxon>
        <taxon>Fungi</taxon>
        <taxon>Dikarya</taxon>
        <taxon>Ascomycota</taxon>
        <taxon>Pezizomycotina</taxon>
        <taxon>Eurotiomycetes</taxon>
        <taxon>Eurotiomycetidae</taxon>
        <taxon>Eurotiales</taxon>
        <taxon>Thermoascaceae</taxon>
        <taxon>Paecilomyces</taxon>
    </lineage>
</organism>
<sequence>MASRPSSFFESFQDFVHNPSAPVSAEFTRLAALRKWKVNSKTYRKMWKKCIYSEFEKNYGKEFSRLQCWQNLCSELQIGVFGSIRQCKMALSKVYVNLVDLLDSRATGTVVRTFRTLKQLRTYTRKTGRYFPRDEAKEEGFIKVLLKRIV</sequence>
<dbReference type="PANTHER" id="PTHR38846">
    <property type="entry name" value="C3H1-TYPE DOMAIN-CONTAINING PROTEIN"/>
    <property type="match status" value="1"/>
</dbReference>
<proteinExistence type="predicted"/>
<protein>
    <submittedName>
        <fullName evidence="1">Uncharacterized protein</fullName>
    </submittedName>
</protein>
<accession>A0A443I7H1</accession>
<gene>
    <name evidence="1" type="ORF">C8Q69DRAFT_441103</name>
</gene>
<comment type="caution">
    <text evidence="1">The sequence shown here is derived from an EMBL/GenBank/DDBJ whole genome shotgun (WGS) entry which is preliminary data.</text>
</comment>
<keyword evidence="2" id="KW-1185">Reference proteome</keyword>
<dbReference type="VEuPathDB" id="FungiDB:C8Q69DRAFT_441103"/>
<dbReference type="OrthoDB" id="6105938at2759"/>
<dbReference type="EMBL" id="RCNU01000001">
    <property type="protein sequence ID" value="RWR00051.1"/>
    <property type="molecule type" value="Genomic_DNA"/>
</dbReference>
<dbReference type="RefSeq" id="XP_028489695.1">
    <property type="nucleotide sequence ID" value="XM_028628717.1"/>
</dbReference>
<name>A0A443I7H1_BYSSP</name>
<dbReference type="AlphaFoldDB" id="A0A443I7H1"/>
<dbReference type="PANTHER" id="PTHR38846:SF1">
    <property type="entry name" value="C3H1-TYPE DOMAIN-CONTAINING PROTEIN"/>
    <property type="match status" value="1"/>
</dbReference>
<reference evidence="1 2" key="1">
    <citation type="journal article" date="2018" name="Front. Microbiol.">
        <title>Genomic and genetic insights into a cosmopolitan fungus, Paecilomyces variotii (Eurotiales).</title>
        <authorList>
            <person name="Urquhart A.S."/>
            <person name="Mondo S.J."/>
            <person name="Makela M.R."/>
            <person name="Hane J.K."/>
            <person name="Wiebenga A."/>
            <person name="He G."/>
            <person name="Mihaltcheva S."/>
            <person name="Pangilinan J."/>
            <person name="Lipzen A."/>
            <person name="Barry K."/>
            <person name="de Vries R.P."/>
            <person name="Grigoriev I.V."/>
            <person name="Idnurm A."/>
        </authorList>
    </citation>
    <scope>NUCLEOTIDE SEQUENCE [LARGE SCALE GENOMIC DNA]</scope>
    <source>
        <strain evidence="1 2">CBS 101075</strain>
    </source>
</reference>
<evidence type="ECO:0000313" key="1">
    <source>
        <dbReference type="EMBL" id="RWR00051.1"/>
    </source>
</evidence>
<evidence type="ECO:0000313" key="2">
    <source>
        <dbReference type="Proteomes" id="UP000283841"/>
    </source>
</evidence>
<dbReference type="GeneID" id="39597994"/>